<protein>
    <recommendedName>
        <fullName evidence="3">DUF1479-domain-containing protein</fullName>
    </recommendedName>
</protein>
<organism evidence="1 2">
    <name type="scientific">Wickerhamomyces ciferrii (strain ATCC 14091 / BCRC 22168 / CBS 111 / JCM 3599 / NBRC 0793 / NRRL Y-1031 F-60-10)</name>
    <name type="common">Yeast</name>
    <name type="synonym">Pichia ciferrii</name>
    <dbReference type="NCBI Taxonomy" id="1206466"/>
    <lineage>
        <taxon>Eukaryota</taxon>
        <taxon>Fungi</taxon>
        <taxon>Dikarya</taxon>
        <taxon>Ascomycota</taxon>
        <taxon>Saccharomycotina</taxon>
        <taxon>Saccharomycetes</taxon>
        <taxon>Phaffomycetales</taxon>
        <taxon>Wickerhamomycetaceae</taxon>
        <taxon>Wickerhamomyces</taxon>
    </lineage>
</organism>
<evidence type="ECO:0000313" key="1">
    <source>
        <dbReference type="EMBL" id="CCH45101.1"/>
    </source>
</evidence>
<dbReference type="Proteomes" id="UP000009328">
    <property type="component" value="Unassembled WGS sequence"/>
</dbReference>
<dbReference type="Pfam" id="PF07350">
    <property type="entry name" value="Gig2-like"/>
    <property type="match status" value="1"/>
</dbReference>
<keyword evidence="2" id="KW-1185">Reference proteome</keyword>
<dbReference type="Gene3D" id="2.60.120.330">
    <property type="entry name" value="B-lactam Antibiotic, Isopenicillin N Synthase, Chain"/>
    <property type="match status" value="1"/>
</dbReference>
<dbReference type="EMBL" id="CAIF01000179">
    <property type="protein sequence ID" value="CCH45101.1"/>
    <property type="molecule type" value="Genomic_DNA"/>
</dbReference>
<gene>
    <name evidence="1" type="ORF">BN7_4679</name>
</gene>
<dbReference type="STRING" id="1206466.K0KPZ3"/>
<dbReference type="InterPro" id="IPR027443">
    <property type="entry name" value="IPNS-like_sf"/>
</dbReference>
<dbReference type="InParanoid" id="K0KPZ3"/>
<name>K0KPZ3_WICCF</name>
<proteinExistence type="predicted"/>
<dbReference type="eggNOG" id="ENOG502QUAF">
    <property type="taxonomic scope" value="Eukaryota"/>
</dbReference>
<dbReference type="SUPFAM" id="SSF51197">
    <property type="entry name" value="Clavaminate synthase-like"/>
    <property type="match status" value="1"/>
</dbReference>
<comment type="caution">
    <text evidence="1">The sequence shown here is derived from an EMBL/GenBank/DDBJ whole genome shotgun (WGS) entry which is preliminary data.</text>
</comment>
<dbReference type="PANTHER" id="PTHR30613">
    <property type="entry name" value="UNCHARACTERIZED PROTEIN YBIU-RELATED"/>
    <property type="match status" value="1"/>
</dbReference>
<dbReference type="PANTHER" id="PTHR30613:SF1">
    <property type="entry name" value="DUF1479 DOMAIN PROTEIN (AFU_ORTHOLOGUE AFUA_5G09280)"/>
    <property type="match status" value="1"/>
</dbReference>
<dbReference type="AlphaFoldDB" id="K0KPZ3"/>
<dbReference type="InterPro" id="IPR010856">
    <property type="entry name" value="Gig2-like"/>
</dbReference>
<sequence length="485" mass="55327">MSTATTTSTPTLTLRPDNLKRIDLSNFEARPGNDFSSAFTAFDEPLEGDQADYLPQRFAELKQELVQNPEKVVESWKRLKLVLGDKIKLIEQEGSNIIPEISFNEIQKLDPAKRQNILEKGCVIIRNVFPKEKALEFKKDAQEYIKLNPQTKGYPASDPIVYELYWSKSQVNARSDPKMMETMKFINNLWHTNDPNVEVSLNHNLSYADRFRIRNPGDDSFTLGPHADGGCIERWEDEEYRKCYKDVFNGDWENYDSYDVTHRTKANMNIYPVANACSVFRSFQGWLSMSSVGPSEGTILLAPFIKEITSYFLLKPFFDEFDELDLQSSKFPGSKLGKNQEFNEKSHPDLNLSKLMTSIPKVQPGDAVFWHCDLIHAVDPVHKGELDSSVMYIPAVPLCDLNTKYLKLQREALLKGLTGPDFPGFPTSEAETNHQNRADSKFVYQVGGLQALQELGLEPIKYDENDSQGVKAVIDNFNKELFYKV</sequence>
<evidence type="ECO:0008006" key="3">
    <source>
        <dbReference type="Google" id="ProtNLM"/>
    </source>
</evidence>
<dbReference type="HOGENOM" id="CLU_011148_0_0_1"/>
<reference evidence="1 2" key="1">
    <citation type="journal article" date="2012" name="Eukaryot. Cell">
        <title>Draft genome sequence of Wickerhamomyces ciferrii NRRL Y-1031 F-60-10.</title>
        <authorList>
            <person name="Schneider J."/>
            <person name="Andrea H."/>
            <person name="Blom J."/>
            <person name="Jaenicke S."/>
            <person name="Ruckert C."/>
            <person name="Schorsch C."/>
            <person name="Szczepanowski R."/>
            <person name="Farwick M."/>
            <person name="Goesmann A."/>
            <person name="Puhler A."/>
            <person name="Schaffer S."/>
            <person name="Tauch A."/>
            <person name="Kohler T."/>
            <person name="Brinkrolf K."/>
        </authorList>
    </citation>
    <scope>NUCLEOTIDE SEQUENCE [LARGE SCALE GENOMIC DNA]</scope>
    <source>
        <strain evidence="2">ATCC 14091 / BCRC 22168 / CBS 111 / JCM 3599 / NBRC 0793 / NRRL Y-1031 F-60-10</strain>
    </source>
</reference>
<accession>K0KPZ3</accession>
<evidence type="ECO:0000313" key="2">
    <source>
        <dbReference type="Proteomes" id="UP000009328"/>
    </source>
</evidence>